<dbReference type="VEuPathDB" id="VectorBase:RSAN_053389"/>
<reference evidence="2" key="1">
    <citation type="journal article" date="2020" name="Cell">
        <title>Large-Scale Comparative Analyses of Tick Genomes Elucidate Their Genetic Diversity and Vector Capacities.</title>
        <authorList>
            <consortium name="Tick Genome and Microbiome Consortium (TIGMIC)"/>
            <person name="Jia N."/>
            <person name="Wang J."/>
            <person name="Shi W."/>
            <person name="Du L."/>
            <person name="Sun Y."/>
            <person name="Zhan W."/>
            <person name="Jiang J.F."/>
            <person name="Wang Q."/>
            <person name="Zhang B."/>
            <person name="Ji P."/>
            <person name="Bell-Sakyi L."/>
            <person name="Cui X.M."/>
            <person name="Yuan T.T."/>
            <person name="Jiang B.G."/>
            <person name="Yang W.F."/>
            <person name="Lam T.T."/>
            <person name="Chang Q.C."/>
            <person name="Ding S.J."/>
            <person name="Wang X.J."/>
            <person name="Zhu J.G."/>
            <person name="Ruan X.D."/>
            <person name="Zhao L."/>
            <person name="Wei J.T."/>
            <person name="Ye R.Z."/>
            <person name="Que T.C."/>
            <person name="Du C.H."/>
            <person name="Zhou Y.H."/>
            <person name="Cheng J.X."/>
            <person name="Dai P.F."/>
            <person name="Guo W.B."/>
            <person name="Han X.H."/>
            <person name="Huang E.J."/>
            <person name="Li L.F."/>
            <person name="Wei W."/>
            <person name="Gao Y.C."/>
            <person name="Liu J.Z."/>
            <person name="Shao H.Z."/>
            <person name="Wang X."/>
            <person name="Wang C.C."/>
            <person name="Yang T.C."/>
            <person name="Huo Q.B."/>
            <person name="Li W."/>
            <person name="Chen H.Y."/>
            <person name="Chen S.E."/>
            <person name="Zhou L.G."/>
            <person name="Ni X.B."/>
            <person name="Tian J.H."/>
            <person name="Sheng Y."/>
            <person name="Liu T."/>
            <person name="Pan Y.S."/>
            <person name="Xia L.Y."/>
            <person name="Li J."/>
            <person name="Zhao F."/>
            <person name="Cao W.C."/>
        </authorList>
    </citation>
    <scope>NUCLEOTIDE SEQUENCE</scope>
    <source>
        <strain evidence="2">Rsan-2018</strain>
    </source>
</reference>
<protein>
    <submittedName>
        <fullName evidence="2">Uncharacterized protein</fullName>
    </submittedName>
</protein>
<accession>A0A9D4T0M3</accession>
<evidence type="ECO:0000313" key="2">
    <source>
        <dbReference type="EMBL" id="KAH7962266.1"/>
    </source>
</evidence>
<sequence>MASLERLRKNRGVVRASVTRTITLLTTNSGHGSDAAQVDRRCIPDSEERRADNLNKANLDATDDDAYDEELEAAEDYDRKVSYAVSRARFFLREHANTATARRTSRPEATLPNRRAGAAAQRMPRSLTLHLYNVVLNRVLMRCLPDDLAILYRQKSKEAAQDTSGIATPEERARQHAEMLSFLRIQIEVREEGRPGRTPSAFSRLLPEEDVEPPQHRWDICLQLTEEVAPYAAVVSTPSRTATFNSQLRKNGLGCALLVAATVAACKTTSRVFADVRAASSVVSATDDISLSSVNCHAGSPNPCKRNDSEPRRASHRRARHEHAVSDIGSKRPERNQRRSKRITGSDVYWKVATGKVDHLTSNLTAVETKFGWTSGHHGTRKKFSIYERSIPALQHEVSS</sequence>
<evidence type="ECO:0000313" key="3">
    <source>
        <dbReference type="Proteomes" id="UP000821837"/>
    </source>
</evidence>
<name>A0A9D4T0M3_RHISA</name>
<feature type="region of interest" description="Disordered" evidence="1">
    <location>
        <begin position="296"/>
        <end position="342"/>
    </location>
</feature>
<comment type="caution">
    <text evidence="2">The sequence shown here is derived from an EMBL/GenBank/DDBJ whole genome shotgun (WGS) entry which is preliminary data.</text>
</comment>
<reference evidence="2" key="2">
    <citation type="submission" date="2021-09" db="EMBL/GenBank/DDBJ databases">
        <authorList>
            <person name="Jia N."/>
            <person name="Wang J."/>
            <person name="Shi W."/>
            <person name="Du L."/>
            <person name="Sun Y."/>
            <person name="Zhan W."/>
            <person name="Jiang J."/>
            <person name="Wang Q."/>
            <person name="Zhang B."/>
            <person name="Ji P."/>
            <person name="Sakyi L.B."/>
            <person name="Cui X."/>
            <person name="Yuan T."/>
            <person name="Jiang B."/>
            <person name="Yang W."/>
            <person name="Lam T.T.-Y."/>
            <person name="Chang Q."/>
            <person name="Ding S."/>
            <person name="Wang X."/>
            <person name="Zhu J."/>
            <person name="Ruan X."/>
            <person name="Zhao L."/>
            <person name="Wei J."/>
            <person name="Que T."/>
            <person name="Du C."/>
            <person name="Cheng J."/>
            <person name="Dai P."/>
            <person name="Han X."/>
            <person name="Huang E."/>
            <person name="Gao Y."/>
            <person name="Liu J."/>
            <person name="Shao H."/>
            <person name="Ye R."/>
            <person name="Li L."/>
            <person name="Wei W."/>
            <person name="Wang X."/>
            <person name="Wang C."/>
            <person name="Huo Q."/>
            <person name="Li W."/>
            <person name="Guo W."/>
            <person name="Chen H."/>
            <person name="Chen S."/>
            <person name="Zhou L."/>
            <person name="Zhou L."/>
            <person name="Ni X."/>
            <person name="Tian J."/>
            <person name="Zhou Y."/>
            <person name="Sheng Y."/>
            <person name="Liu T."/>
            <person name="Pan Y."/>
            <person name="Xia L."/>
            <person name="Li J."/>
            <person name="Zhao F."/>
            <person name="Cao W."/>
        </authorList>
    </citation>
    <scope>NUCLEOTIDE SEQUENCE</scope>
    <source>
        <strain evidence="2">Rsan-2018</strain>
        <tissue evidence="2">Larvae</tissue>
    </source>
</reference>
<dbReference type="VEuPathDB" id="VectorBase:RSAN_034444"/>
<proteinExistence type="predicted"/>
<dbReference type="Proteomes" id="UP000821837">
    <property type="component" value="Chromosome 3"/>
</dbReference>
<feature type="compositionally biased region" description="Basic and acidic residues" evidence="1">
    <location>
        <begin position="322"/>
        <end position="337"/>
    </location>
</feature>
<keyword evidence="3" id="KW-1185">Reference proteome</keyword>
<dbReference type="AlphaFoldDB" id="A0A9D4T0M3"/>
<evidence type="ECO:0000256" key="1">
    <source>
        <dbReference type="SAM" id="MobiDB-lite"/>
    </source>
</evidence>
<dbReference type="EMBL" id="JABSTV010001249">
    <property type="protein sequence ID" value="KAH7962266.1"/>
    <property type="molecule type" value="Genomic_DNA"/>
</dbReference>
<feature type="region of interest" description="Disordered" evidence="1">
    <location>
        <begin position="98"/>
        <end position="119"/>
    </location>
</feature>
<gene>
    <name evidence="2" type="ORF">HPB52_015123</name>
</gene>
<organism evidence="2 3">
    <name type="scientific">Rhipicephalus sanguineus</name>
    <name type="common">Brown dog tick</name>
    <name type="synonym">Ixodes sanguineus</name>
    <dbReference type="NCBI Taxonomy" id="34632"/>
    <lineage>
        <taxon>Eukaryota</taxon>
        <taxon>Metazoa</taxon>
        <taxon>Ecdysozoa</taxon>
        <taxon>Arthropoda</taxon>
        <taxon>Chelicerata</taxon>
        <taxon>Arachnida</taxon>
        <taxon>Acari</taxon>
        <taxon>Parasitiformes</taxon>
        <taxon>Ixodida</taxon>
        <taxon>Ixodoidea</taxon>
        <taxon>Ixodidae</taxon>
        <taxon>Rhipicephalinae</taxon>
        <taxon>Rhipicephalus</taxon>
        <taxon>Rhipicephalus</taxon>
    </lineage>
</organism>